<dbReference type="STRING" id="429728.SAMN05216456_1315"/>
<protein>
    <submittedName>
        <fullName evidence="1">Uncharacterized protein</fullName>
    </submittedName>
</protein>
<organism evidence="1 2">
    <name type="scientific">Devosia crocina</name>
    <dbReference type="NCBI Taxonomy" id="429728"/>
    <lineage>
        <taxon>Bacteria</taxon>
        <taxon>Pseudomonadati</taxon>
        <taxon>Pseudomonadota</taxon>
        <taxon>Alphaproteobacteria</taxon>
        <taxon>Hyphomicrobiales</taxon>
        <taxon>Devosiaceae</taxon>
        <taxon>Devosia</taxon>
    </lineage>
</organism>
<dbReference type="Proteomes" id="UP000199074">
    <property type="component" value="Unassembled WGS sequence"/>
</dbReference>
<reference evidence="1 2" key="1">
    <citation type="submission" date="2016-10" db="EMBL/GenBank/DDBJ databases">
        <authorList>
            <person name="de Groot N.N."/>
        </authorList>
    </citation>
    <scope>NUCLEOTIDE SEQUENCE [LARGE SCALE GENOMIC DNA]</scope>
    <source>
        <strain evidence="1 2">IPL20</strain>
    </source>
</reference>
<evidence type="ECO:0000313" key="1">
    <source>
        <dbReference type="EMBL" id="SFV31356.1"/>
    </source>
</evidence>
<sequence>MRPLEDLLPRVLSMAPSCPSPIAEGYILEAAIELAGKALFWRETDSFDISAPDYEVLTPFPDATIVKIEDARFDGRKLEPIDPQRLDDELPGWQSADAPEGAPQFITQLRPGTVSVAPRTRGKLTLRCVLVPSIDARTLPDFMVTDHGIDIGKGAIARVLMHPKGEWANPQVGGLYLAEFQSILVRSHRKALKGQQNAPLRTKPSFL</sequence>
<name>A0A1I7N9X6_9HYPH</name>
<evidence type="ECO:0000313" key="2">
    <source>
        <dbReference type="Proteomes" id="UP000199074"/>
    </source>
</evidence>
<accession>A0A1I7N9X6</accession>
<keyword evidence="2" id="KW-1185">Reference proteome</keyword>
<dbReference type="RefSeq" id="WP_092422477.1">
    <property type="nucleotide sequence ID" value="NZ_FPCK01000001.1"/>
</dbReference>
<dbReference type="AlphaFoldDB" id="A0A1I7N9X6"/>
<dbReference type="OrthoDB" id="8294698at2"/>
<proteinExistence type="predicted"/>
<gene>
    <name evidence="1" type="ORF">SAMN05216456_1315</name>
</gene>
<dbReference type="EMBL" id="FPCK01000001">
    <property type="protein sequence ID" value="SFV31356.1"/>
    <property type="molecule type" value="Genomic_DNA"/>
</dbReference>